<dbReference type="InterPro" id="IPR007172">
    <property type="entry name" value="DUF374"/>
</dbReference>
<keyword evidence="3" id="KW-0012">Acyltransferase</keyword>
<evidence type="ECO:0000313" key="3">
    <source>
        <dbReference type="EMBL" id="AII15208.1"/>
    </source>
</evidence>
<keyword evidence="4" id="KW-1185">Reference proteome</keyword>
<dbReference type="GO" id="GO:0016746">
    <property type="term" value="F:acyltransferase activity"/>
    <property type="evidence" value="ECO:0007669"/>
    <property type="project" value="UniProtKB-KW"/>
</dbReference>
<accession>A0A076FC08</accession>
<evidence type="ECO:0000259" key="2">
    <source>
        <dbReference type="Pfam" id="PF04028"/>
    </source>
</evidence>
<evidence type="ECO:0000256" key="1">
    <source>
        <dbReference type="SAM" id="Phobius"/>
    </source>
</evidence>
<keyword evidence="1" id="KW-0472">Membrane</keyword>
<dbReference type="OrthoDB" id="9810508at2"/>
<dbReference type="HOGENOM" id="CLU_086327_0_0_7"/>
<dbReference type="STRING" id="1244531.CIG2463D_1576"/>
<feature type="domain" description="DUF374" evidence="2">
    <location>
        <begin position="64"/>
        <end position="131"/>
    </location>
</feature>
<reference evidence="4" key="1">
    <citation type="journal article" date="2014" name="Genome Announc.">
        <title>Complete Genome Sequence of Campylobacter iguaniorum Strain 1485ET, Isolated from a Bearded Dragon (Pogona vitticeps).</title>
        <authorList>
            <person name="Gilbert M.J."/>
            <person name="Miller W.G."/>
            <person name="Yee E."/>
            <person name="Kik M."/>
            <person name="Wagenaar J.A."/>
            <person name="Duim B."/>
        </authorList>
    </citation>
    <scope>NUCLEOTIDE SEQUENCE [LARGE SCALE GENOMIC DNA]</scope>
    <source>
        <strain evidence="4">1485E</strain>
    </source>
</reference>
<dbReference type="Pfam" id="PF04028">
    <property type="entry name" value="DUF374"/>
    <property type="match status" value="1"/>
</dbReference>
<dbReference type="Proteomes" id="UP000028486">
    <property type="component" value="Chromosome"/>
</dbReference>
<keyword evidence="3" id="KW-0808">Transferase</keyword>
<organism evidence="3 4">
    <name type="scientific">Campylobacter iguaniorum</name>
    <dbReference type="NCBI Taxonomy" id="1244531"/>
    <lineage>
        <taxon>Bacteria</taxon>
        <taxon>Pseudomonadati</taxon>
        <taxon>Campylobacterota</taxon>
        <taxon>Epsilonproteobacteria</taxon>
        <taxon>Campylobacterales</taxon>
        <taxon>Campylobacteraceae</taxon>
        <taxon>Campylobacter</taxon>
    </lineage>
</organism>
<dbReference type="AlphaFoldDB" id="A0A076FC08"/>
<proteinExistence type="predicted"/>
<keyword evidence="1" id="KW-1133">Transmembrane helix</keyword>
<keyword evidence="1" id="KW-0812">Transmembrane</keyword>
<name>A0A076FC08_9BACT</name>
<dbReference type="CDD" id="cd07983">
    <property type="entry name" value="LPLAT_DUF374-like"/>
    <property type="match status" value="1"/>
</dbReference>
<dbReference type="RefSeq" id="WP_038454905.1">
    <property type="nucleotide sequence ID" value="NZ_CP009043.1"/>
</dbReference>
<evidence type="ECO:0000313" key="4">
    <source>
        <dbReference type="Proteomes" id="UP000028486"/>
    </source>
</evidence>
<dbReference type="EMBL" id="CP009043">
    <property type="protein sequence ID" value="AII15208.1"/>
    <property type="molecule type" value="Genomic_DNA"/>
</dbReference>
<sequence>MDKSFKLKDKIFIWLAEFIILLIMRIIYMTCKKEFIGKPVGQKACVVLFWHGKIAMLPFVFKKWWINKQAKVIISDHKDGQIVSGVSASFGIGTIRGSSSKGAVKALLQALKEIKSGTDVVITPDGPRGPRHSVSDGCVIIPQKTKSDLVILNYNASKFWQFKSWDGMILPKPFSKITYTISEPFSVQDMSMDEAKIFISQKMQEFAS</sequence>
<feature type="transmembrane region" description="Helical" evidence="1">
    <location>
        <begin position="12"/>
        <end position="28"/>
    </location>
</feature>
<dbReference type="KEGG" id="caj:CIG1485E_1385"/>
<dbReference type="eggNOG" id="COG2121">
    <property type="taxonomic scope" value="Bacteria"/>
</dbReference>
<gene>
    <name evidence="3" type="ORF">CIG1485E_1385</name>
</gene>
<protein>
    <submittedName>
        <fullName evidence="3">Lysophospholipid acyltransferase family protein (DUF374 domain)</fullName>
    </submittedName>
</protein>